<dbReference type="Proteomes" id="UP000471364">
    <property type="component" value="Unassembled WGS sequence"/>
</dbReference>
<protein>
    <recommendedName>
        <fullName evidence="6">GNAT family N-acetyltransferase</fullName>
    </recommendedName>
</protein>
<dbReference type="AlphaFoldDB" id="A0A3M9JX46"/>
<evidence type="ECO:0000313" key="5">
    <source>
        <dbReference type="Proteomes" id="UP000471364"/>
    </source>
</evidence>
<feature type="region of interest" description="Disordered" evidence="1">
    <location>
        <begin position="1"/>
        <end position="38"/>
    </location>
</feature>
<evidence type="ECO:0000313" key="4">
    <source>
        <dbReference type="Proteomes" id="UP000253958"/>
    </source>
</evidence>
<sequence length="60" mass="6267">MATATRSAHPPVPVCRRPRPPGERGAVRPATSSDLDTVAGLARGSAGLVRHQGTEQHLDT</sequence>
<dbReference type="EMBL" id="WAAR01000262">
    <property type="protein sequence ID" value="KAB1100366.1"/>
    <property type="molecule type" value="Genomic_DNA"/>
</dbReference>
<evidence type="ECO:0000256" key="1">
    <source>
        <dbReference type="SAM" id="MobiDB-lite"/>
    </source>
</evidence>
<proteinExistence type="predicted"/>
<gene>
    <name evidence="2" type="ORF">DVH21_17220</name>
    <name evidence="3" type="ORF">F6X54_32060</name>
</gene>
<reference evidence="2 4" key="1">
    <citation type="submission" date="2018-07" db="EMBL/GenBank/DDBJ databases">
        <authorList>
            <person name="Ye Y."/>
        </authorList>
    </citation>
    <scope>NUCLEOTIDE SEQUENCE [LARGE SCALE GENOMIC DNA]</scope>
    <source>
        <strain evidence="2">110B</strain>
        <strain evidence="4">H14(2018)</strain>
    </source>
</reference>
<dbReference type="Proteomes" id="UP000253958">
    <property type="component" value="Chromosome"/>
</dbReference>
<evidence type="ECO:0000313" key="3">
    <source>
        <dbReference type="EMBL" id="KAB1100366.1"/>
    </source>
</evidence>
<keyword evidence="5" id="KW-1185">Reference proteome</keyword>
<name>A0A3M9JX46_9ACTN</name>
<dbReference type="EMBL" id="CP031263">
    <property type="protein sequence ID" value="AXH91522.1"/>
    <property type="molecule type" value="Genomic_DNA"/>
</dbReference>
<accession>A0A3M9JX46</accession>
<reference evidence="2 4" key="2">
    <citation type="submission" date="2018-08" db="EMBL/GenBank/DDBJ databases">
        <title>Streptomyces kandeliansis sp. nov., an endophytic bacterium isolated from mangrove plant.</title>
        <authorList>
            <person name="Wang R."/>
        </authorList>
    </citation>
    <scope>NUCLEOTIDE SEQUENCE [LARGE SCALE GENOMIC DNA]</scope>
    <source>
        <strain evidence="2">110B</strain>
        <strain evidence="4">H14(2018)</strain>
    </source>
</reference>
<reference evidence="3 5" key="3">
    <citation type="submission" date="2019-09" db="EMBL/GenBank/DDBJ databases">
        <title>High taxonomic diversity of Micromonospora strains isolated from Medicago sativa nodules in different geographical locations.</title>
        <authorList>
            <person name="Martinez-Hidalgo P."/>
            <person name="Flores-Felix J.D."/>
            <person name="Velazquez E."/>
            <person name="Brau L."/>
            <person name="Trujillo M.E."/>
            <person name="Martinez-Molina E."/>
        </authorList>
    </citation>
    <scope>NUCLEOTIDE SEQUENCE [LARGE SCALE GENOMIC DNA]</scope>
    <source>
        <strain evidence="3 5">ALFB5</strain>
    </source>
</reference>
<evidence type="ECO:0008006" key="6">
    <source>
        <dbReference type="Google" id="ProtNLM"/>
    </source>
</evidence>
<organism evidence="2 4">
    <name type="scientific">Micromonospora aurantiaca</name>
    <name type="common">nom. illeg.</name>
    <dbReference type="NCBI Taxonomy" id="47850"/>
    <lineage>
        <taxon>Bacteria</taxon>
        <taxon>Bacillati</taxon>
        <taxon>Actinomycetota</taxon>
        <taxon>Actinomycetes</taxon>
        <taxon>Micromonosporales</taxon>
        <taxon>Micromonosporaceae</taxon>
        <taxon>Micromonospora</taxon>
    </lineage>
</organism>
<evidence type="ECO:0000313" key="2">
    <source>
        <dbReference type="EMBL" id="AXH91522.1"/>
    </source>
</evidence>